<comment type="caution">
    <text evidence="2">The sequence shown here is derived from an EMBL/GenBank/DDBJ whole genome shotgun (WGS) entry which is preliminary data.</text>
</comment>
<sequence>MTVHLLGTGSADGGPDRTTTMLTVEHGPTTVLVDCGGDAGQRMLSAGLAPEDLTAVVLTHEHPDHLAGFPLLVEKMWLRGRTAPIDVYGLAPTLAKARALFAVFSTDGWEGLPEIRYHDVEAAPGAHVVDLGGVEITATPVDHPVPTIGLCFAADGMRVAYSCDTAPTDAVADLARGADLLIHEATGSTPGVHSSPKEAAQVAADAGAGRLVLVHAPPDASDDGLAAARAVFAETSWGWDGAQIEVGGA</sequence>
<name>A0ABU3BRL4_9BACT</name>
<feature type="domain" description="Metallo-beta-lactamase" evidence="1">
    <location>
        <begin position="18"/>
        <end position="215"/>
    </location>
</feature>
<dbReference type="InterPro" id="IPR036866">
    <property type="entry name" value="RibonucZ/Hydroxyglut_hydro"/>
</dbReference>
<dbReference type="Proteomes" id="UP001267426">
    <property type="component" value="Unassembled WGS sequence"/>
</dbReference>
<dbReference type="PANTHER" id="PTHR46018:SF2">
    <property type="entry name" value="ZINC PHOSPHODIESTERASE ELAC PROTEIN 1"/>
    <property type="match status" value="1"/>
</dbReference>
<dbReference type="Gene3D" id="3.60.15.10">
    <property type="entry name" value="Ribonuclease Z/Hydroxyacylglutathione hydrolase-like"/>
    <property type="match status" value="1"/>
</dbReference>
<proteinExistence type="predicted"/>
<dbReference type="Pfam" id="PF12706">
    <property type="entry name" value="Lactamase_B_2"/>
    <property type="match status" value="1"/>
</dbReference>
<evidence type="ECO:0000259" key="1">
    <source>
        <dbReference type="SMART" id="SM00849"/>
    </source>
</evidence>
<dbReference type="InterPro" id="IPR001279">
    <property type="entry name" value="Metallo-B-lactamas"/>
</dbReference>
<dbReference type="EMBL" id="JAVRHT010000018">
    <property type="protein sequence ID" value="MDT0631880.1"/>
    <property type="molecule type" value="Genomic_DNA"/>
</dbReference>
<dbReference type="PANTHER" id="PTHR46018">
    <property type="entry name" value="ZINC PHOSPHODIESTERASE ELAC PROTEIN 1"/>
    <property type="match status" value="1"/>
</dbReference>
<dbReference type="SUPFAM" id="SSF56281">
    <property type="entry name" value="Metallo-hydrolase/oxidoreductase"/>
    <property type="match status" value="1"/>
</dbReference>
<dbReference type="SMART" id="SM00849">
    <property type="entry name" value="Lactamase_B"/>
    <property type="match status" value="1"/>
</dbReference>
<evidence type="ECO:0000313" key="3">
    <source>
        <dbReference type="Proteomes" id="UP001267426"/>
    </source>
</evidence>
<organism evidence="2 3">
    <name type="scientific">Rubrivirga litoralis</name>
    <dbReference type="NCBI Taxonomy" id="3075598"/>
    <lineage>
        <taxon>Bacteria</taxon>
        <taxon>Pseudomonadati</taxon>
        <taxon>Rhodothermota</taxon>
        <taxon>Rhodothermia</taxon>
        <taxon>Rhodothermales</taxon>
        <taxon>Rubricoccaceae</taxon>
        <taxon>Rubrivirga</taxon>
    </lineage>
</organism>
<keyword evidence="3" id="KW-1185">Reference proteome</keyword>
<accession>A0ABU3BRL4</accession>
<protein>
    <submittedName>
        <fullName evidence="2">MBL fold metallo-hydrolase</fullName>
    </submittedName>
</protein>
<dbReference type="RefSeq" id="WP_311663286.1">
    <property type="nucleotide sequence ID" value="NZ_JAVRHT010000018.1"/>
</dbReference>
<evidence type="ECO:0000313" key="2">
    <source>
        <dbReference type="EMBL" id="MDT0631880.1"/>
    </source>
</evidence>
<reference evidence="2 3" key="1">
    <citation type="submission" date="2023-09" db="EMBL/GenBank/DDBJ databases">
        <authorList>
            <person name="Rey-Velasco X."/>
        </authorList>
    </citation>
    <scope>NUCLEOTIDE SEQUENCE [LARGE SCALE GENOMIC DNA]</scope>
    <source>
        <strain evidence="2 3">F394</strain>
    </source>
</reference>
<gene>
    <name evidence="2" type="ORF">RM540_09000</name>
</gene>